<evidence type="ECO:0000256" key="1">
    <source>
        <dbReference type="SAM" id="MobiDB-lite"/>
    </source>
</evidence>
<proteinExistence type="predicted"/>
<gene>
    <name evidence="2" type="ORF">FGO68_gene1893</name>
</gene>
<keyword evidence="3" id="KW-1185">Reference proteome</keyword>
<evidence type="ECO:0000313" key="3">
    <source>
        <dbReference type="Proteomes" id="UP000785679"/>
    </source>
</evidence>
<accession>A0A8J8SUJ0</accession>
<protein>
    <submittedName>
        <fullName evidence="2">Uncharacterized protein</fullName>
    </submittedName>
</protein>
<evidence type="ECO:0000313" key="2">
    <source>
        <dbReference type="EMBL" id="TNV71240.1"/>
    </source>
</evidence>
<comment type="caution">
    <text evidence="2">The sequence shown here is derived from an EMBL/GenBank/DDBJ whole genome shotgun (WGS) entry which is preliminary data.</text>
</comment>
<feature type="region of interest" description="Disordered" evidence="1">
    <location>
        <begin position="14"/>
        <end position="41"/>
    </location>
</feature>
<dbReference type="Proteomes" id="UP000785679">
    <property type="component" value="Unassembled WGS sequence"/>
</dbReference>
<dbReference type="EMBL" id="RRYP01030190">
    <property type="protein sequence ID" value="TNV71240.1"/>
    <property type="molecule type" value="Genomic_DNA"/>
</dbReference>
<dbReference type="AlphaFoldDB" id="A0A8J8SUJ0"/>
<name>A0A8J8SUJ0_HALGN</name>
<reference evidence="2" key="1">
    <citation type="submission" date="2019-06" db="EMBL/GenBank/DDBJ databases">
        <authorList>
            <person name="Zheng W."/>
        </authorList>
    </citation>
    <scope>NUCLEOTIDE SEQUENCE</scope>
    <source>
        <strain evidence="2">QDHG01</strain>
    </source>
</reference>
<sequence>MSDENSVGRLHLAGIKVDSDSSRSHHHTYASHRLSNDSSSRYPAMIVDKLRQRTFDTQSDDRTASGMAMCFMETVIIVPEPIGIHSDCNMITS</sequence>
<organism evidence="2 3">
    <name type="scientific">Halteria grandinella</name>
    <dbReference type="NCBI Taxonomy" id="5974"/>
    <lineage>
        <taxon>Eukaryota</taxon>
        <taxon>Sar</taxon>
        <taxon>Alveolata</taxon>
        <taxon>Ciliophora</taxon>
        <taxon>Intramacronucleata</taxon>
        <taxon>Spirotrichea</taxon>
        <taxon>Stichotrichia</taxon>
        <taxon>Sporadotrichida</taxon>
        <taxon>Halteriidae</taxon>
        <taxon>Halteria</taxon>
    </lineage>
</organism>